<protein>
    <submittedName>
        <fullName evidence="5">Uncharacterized protein</fullName>
    </submittedName>
</protein>
<dbReference type="Proteomes" id="UP000594262">
    <property type="component" value="Unplaced"/>
</dbReference>
<reference evidence="5" key="1">
    <citation type="submission" date="2021-01" db="UniProtKB">
        <authorList>
            <consortium name="EnsemblMetazoa"/>
        </authorList>
    </citation>
    <scope>IDENTIFICATION</scope>
</reference>
<dbReference type="EnsemblMetazoa" id="CLYHEMT012035.1">
    <property type="protein sequence ID" value="CLYHEMP012035.1"/>
    <property type="gene ID" value="CLYHEMG012035"/>
</dbReference>
<organism evidence="5 6">
    <name type="scientific">Clytia hemisphaerica</name>
    <dbReference type="NCBI Taxonomy" id="252671"/>
    <lineage>
        <taxon>Eukaryota</taxon>
        <taxon>Metazoa</taxon>
        <taxon>Cnidaria</taxon>
        <taxon>Hydrozoa</taxon>
        <taxon>Hydroidolina</taxon>
        <taxon>Leptothecata</taxon>
        <taxon>Obeliida</taxon>
        <taxon>Clytiidae</taxon>
        <taxon>Clytia</taxon>
    </lineage>
</organism>
<dbReference type="OrthoDB" id="5406014at2759"/>
<dbReference type="GeneID" id="136816892"/>
<keyword evidence="6" id="KW-1185">Reference proteome</keyword>
<dbReference type="Pfam" id="PF12796">
    <property type="entry name" value="Ank_2"/>
    <property type="match status" value="1"/>
</dbReference>
<name>A0A7M5V624_9CNID</name>
<dbReference type="PANTHER" id="PTHR24198:SF165">
    <property type="entry name" value="ANKYRIN REPEAT-CONTAINING PROTEIN-RELATED"/>
    <property type="match status" value="1"/>
</dbReference>
<keyword evidence="1" id="KW-0677">Repeat</keyword>
<feature type="region of interest" description="Disordered" evidence="4">
    <location>
        <begin position="253"/>
        <end position="296"/>
    </location>
</feature>
<feature type="repeat" description="ANK" evidence="3">
    <location>
        <begin position="141"/>
        <end position="173"/>
    </location>
</feature>
<dbReference type="AlphaFoldDB" id="A0A7M5V624"/>
<dbReference type="InterPro" id="IPR002110">
    <property type="entry name" value="Ankyrin_rpt"/>
</dbReference>
<evidence type="ECO:0000313" key="6">
    <source>
        <dbReference type="Proteomes" id="UP000594262"/>
    </source>
</evidence>
<keyword evidence="2 3" id="KW-0040">ANK repeat</keyword>
<evidence type="ECO:0000256" key="3">
    <source>
        <dbReference type="PROSITE-ProRule" id="PRU00023"/>
    </source>
</evidence>
<dbReference type="PANTHER" id="PTHR24198">
    <property type="entry name" value="ANKYRIN REPEAT AND PROTEIN KINASE DOMAIN-CONTAINING PROTEIN"/>
    <property type="match status" value="1"/>
</dbReference>
<evidence type="ECO:0000313" key="5">
    <source>
        <dbReference type="EnsemblMetazoa" id="CLYHEMP012035.1"/>
    </source>
</evidence>
<feature type="compositionally biased region" description="Polar residues" evidence="4">
    <location>
        <begin position="277"/>
        <end position="292"/>
    </location>
</feature>
<evidence type="ECO:0000256" key="4">
    <source>
        <dbReference type="SAM" id="MobiDB-lite"/>
    </source>
</evidence>
<dbReference type="SUPFAM" id="SSF48403">
    <property type="entry name" value="Ankyrin repeat"/>
    <property type="match status" value="1"/>
</dbReference>
<proteinExistence type="predicted"/>
<sequence length="392" mass="44401">MSALVVAVQAERIHQVKLLLANPGVDINYRDTKGQTALFKTCFMRKKWKSILVANLLIQNRININAVDRSHRTCLSYACMVGKEYLVKIFLETGDMAPNTRDENGFTNLMHAVQSANISVVSMLLLFLNKYGLSLDERTTNGFTAYMLALKDGHVAIADLLREKGASTQTFDFENFRSSEDWRKFSAGDHRRASTAPGVLTQHIETLEWAKCSPHLQTLFMLREHSKQEPLEFYHTTQIRSTGLSEAKTILRGSQTAKERSSTQKLPNINKGEPTARNVSQHQRNSINSAPPNLSHHRSQFCTKNILGMLLNESVLTKTQIEEDQERLERAKNAKIVRKVRKDTLLPNIDISGPTDDPLNIRRCYSTDPTNIRKRSLSSAHSYTSRRISMIS</sequence>
<accession>A0A7M5V624</accession>
<dbReference type="RefSeq" id="XP_066929326.1">
    <property type="nucleotide sequence ID" value="XM_067073225.1"/>
</dbReference>
<dbReference type="Gene3D" id="1.25.40.20">
    <property type="entry name" value="Ankyrin repeat-containing domain"/>
    <property type="match status" value="1"/>
</dbReference>
<evidence type="ECO:0000256" key="1">
    <source>
        <dbReference type="ARBA" id="ARBA00022737"/>
    </source>
</evidence>
<dbReference type="InterPro" id="IPR036770">
    <property type="entry name" value="Ankyrin_rpt-contain_sf"/>
</dbReference>
<evidence type="ECO:0000256" key="2">
    <source>
        <dbReference type="ARBA" id="ARBA00023043"/>
    </source>
</evidence>
<dbReference type="PROSITE" id="PS50088">
    <property type="entry name" value="ANK_REPEAT"/>
    <property type="match status" value="1"/>
</dbReference>
<dbReference type="SMART" id="SM00248">
    <property type="entry name" value="ANK"/>
    <property type="match status" value="5"/>
</dbReference>